<dbReference type="GO" id="GO:0051082">
    <property type="term" value="F:unfolded protein binding"/>
    <property type="evidence" value="ECO:0007669"/>
    <property type="project" value="InterPro"/>
</dbReference>
<dbReference type="PANTHER" id="PTHR43096">
    <property type="entry name" value="DNAJ HOMOLOG 1, MITOCHONDRIAL-RELATED"/>
    <property type="match status" value="1"/>
</dbReference>
<dbReference type="NCBIfam" id="NF008035">
    <property type="entry name" value="PRK10767.1"/>
    <property type="match status" value="1"/>
</dbReference>
<dbReference type="PRINTS" id="PR00625">
    <property type="entry name" value="JDOMAIN"/>
</dbReference>
<evidence type="ECO:0000256" key="9">
    <source>
        <dbReference type="ARBA" id="ARBA00022833"/>
    </source>
</evidence>
<dbReference type="Pfam" id="PF00226">
    <property type="entry name" value="DnaJ"/>
    <property type="match status" value="1"/>
</dbReference>
<dbReference type="HAMAP" id="MF_01152">
    <property type="entry name" value="DnaJ"/>
    <property type="match status" value="1"/>
</dbReference>
<evidence type="ECO:0000256" key="4">
    <source>
        <dbReference type="ARBA" id="ARBA00022490"/>
    </source>
</evidence>
<keyword evidence="5" id="KW-0235">DNA replication</keyword>
<name>A0A381S2I8_9ZZZZ</name>
<dbReference type="FunFam" id="2.60.260.20:FF:000004">
    <property type="entry name" value="Molecular chaperone DnaJ"/>
    <property type="match status" value="1"/>
</dbReference>
<dbReference type="GO" id="GO:0008270">
    <property type="term" value="F:zinc ion binding"/>
    <property type="evidence" value="ECO:0007669"/>
    <property type="project" value="UniProtKB-KW"/>
</dbReference>
<dbReference type="GO" id="GO:0031072">
    <property type="term" value="F:heat shock protein binding"/>
    <property type="evidence" value="ECO:0007669"/>
    <property type="project" value="InterPro"/>
</dbReference>
<dbReference type="PANTHER" id="PTHR43096:SF48">
    <property type="entry name" value="CHAPERONE PROTEIN DNAJ"/>
    <property type="match status" value="1"/>
</dbReference>
<feature type="domain" description="J" evidence="12">
    <location>
        <begin position="5"/>
        <end position="70"/>
    </location>
</feature>
<dbReference type="GO" id="GO:0009408">
    <property type="term" value="P:response to heat"/>
    <property type="evidence" value="ECO:0007669"/>
    <property type="project" value="InterPro"/>
</dbReference>
<keyword evidence="7" id="KW-0677">Repeat</keyword>
<feature type="domain" description="CR-type" evidence="13">
    <location>
        <begin position="129"/>
        <end position="207"/>
    </location>
</feature>
<dbReference type="PROSITE" id="PS51188">
    <property type="entry name" value="ZF_CR"/>
    <property type="match status" value="1"/>
</dbReference>
<dbReference type="GO" id="GO:0005524">
    <property type="term" value="F:ATP binding"/>
    <property type="evidence" value="ECO:0007669"/>
    <property type="project" value="InterPro"/>
</dbReference>
<keyword evidence="11" id="KW-0143">Chaperone</keyword>
<evidence type="ECO:0000256" key="5">
    <source>
        <dbReference type="ARBA" id="ARBA00022705"/>
    </source>
</evidence>
<dbReference type="InterPro" id="IPR036869">
    <property type="entry name" value="J_dom_sf"/>
</dbReference>
<keyword evidence="10" id="KW-0346">Stress response</keyword>
<dbReference type="GO" id="GO:0006260">
    <property type="term" value="P:DNA replication"/>
    <property type="evidence" value="ECO:0007669"/>
    <property type="project" value="UniProtKB-KW"/>
</dbReference>
<keyword evidence="9" id="KW-0862">Zinc</keyword>
<dbReference type="GO" id="GO:0005737">
    <property type="term" value="C:cytoplasm"/>
    <property type="evidence" value="ECO:0007669"/>
    <property type="project" value="UniProtKB-SubCell"/>
</dbReference>
<gene>
    <name evidence="14" type="ORF">METZ01_LOCUS50392</name>
</gene>
<dbReference type="InterPro" id="IPR001305">
    <property type="entry name" value="HSP_DnaJ_Cys-rich_dom"/>
</dbReference>
<dbReference type="Gene3D" id="1.10.287.110">
    <property type="entry name" value="DnaJ domain"/>
    <property type="match status" value="1"/>
</dbReference>
<dbReference type="SMART" id="SM00271">
    <property type="entry name" value="DnaJ"/>
    <property type="match status" value="1"/>
</dbReference>
<evidence type="ECO:0000256" key="7">
    <source>
        <dbReference type="ARBA" id="ARBA00022737"/>
    </source>
</evidence>
<keyword evidence="4" id="KW-0963">Cytoplasm</keyword>
<proteinExistence type="inferred from homology"/>
<dbReference type="EMBL" id="UINC01002519">
    <property type="protein sequence ID" value="SUZ97538.1"/>
    <property type="molecule type" value="Genomic_DNA"/>
</dbReference>
<dbReference type="NCBIfam" id="TIGR02349">
    <property type="entry name" value="DnaJ_bact"/>
    <property type="match status" value="1"/>
</dbReference>
<evidence type="ECO:0000256" key="3">
    <source>
        <dbReference type="ARBA" id="ARBA00011738"/>
    </source>
</evidence>
<comment type="cofactor">
    <cofactor evidence="1">
        <name>Zn(2+)</name>
        <dbReference type="ChEBI" id="CHEBI:29105"/>
    </cofactor>
</comment>
<comment type="subunit">
    <text evidence="3">Homodimer.</text>
</comment>
<evidence type="ECO:0000256" key="2">
    <source>
        <dbReference type="ARBA" id="ARBA00004496"/>
    </source>
</evidence>
<keyword evidence="8" id="KW-0863">Zinc-finger</keyword>
<dbReference type="CDD" id="cd06257">
    <property type="entry name" value="DnaJ"/>
    <property type="match status" value="1"/>
</dbReference>
<dbReference type="AlphaFoldDB" id="A0A381S2I8"/>
<dbReference type="InterPro" id="IPR001623">
    <property type="entry name" value="DnaJ_domain"/>
</dbReference>
<evidence type="ECO:0000259" key="12">
    <source>
        <dbReference type="PROSITE" id="PS50076"/>
    </source>
</evidence>
<dbReference type="SUPFAM" id="SSF49493">
    <property type="entry name" value="HSP40/DnaJ peptide-binding domain"/>
    <property type="match status" value="2"/>
</dbReference>
<evidence type="ECO:0008006" key="15">
    <source>
        <dbReference type="Google" id="ProtNLM"/>
    </source>
</evidence>
<evidence type="ECO:0000256" key="8">
    <source>
        <dbReference type="ARBA" id="ARBA00022771"/>
    </source>
</evidence>
<comment type="subcellular location">
    <subcellularLocation>
        <location evidence="2">Cytoplasm</location>
    </subcellularLocation>
</comment>
<dbReference type="Pfam" id="PF00684">
    <property type="entry name" value="DnaJ_CXXCXGXG"/>
    <property type="match status" value="1"/>
</dbReference>
<dbReference type="SUPFAM" id="SSF57938">
    <property type="entry name" value="DnaJ/Hsp40 cysteine-rich domain"/>
    <property type="match status" value="1"/>
</dbReference>
<dbReference type="Gene3D" id="2.60.260.20">
    <property type="entry name" value="Urease metallochaperone UreE, N-terminal domain"/>
    <property type="match status" value="2"/>
</dbReference>
<evidence type="ECO:0000256" key="6">
    <source>
        <dbReference type="ARBA" id="ARBA00022723"/>
    </source>
</evidence>
<dbReference type="Gene3D" id="2.10.230.10">
    <property type="entry name" value="Heat shock protein DnaJ, cysteine-rich domain"/>
    <property type="match status" value="1"/>
</dbReference>
<dbReference type="InterPro" id="IPR012724">
    <property type="entry name" value="DnaJ"/>
</dbReference>
<dbReference type="InterPro" id="IPR002939">
    <property type="entry name" value="DnaJ_C"/>
</dbReference>
<dbReference type="InterPro" id="IPR036410">
    <property type="entry name" value="HSP_DnaJ_Cys-rich_dom_sf"/>
</dbReference>
<dbReference type="InterPro" id="IPR008971">
    <property type="entry name" value="HSP40/DnaJ_pept-bd"/>
</dbReference>
<evidence type="ECO:0000259" key="13">
    <source>
        <dbReference type="PROSITE" id="PS51188"/>
    </source>
</evidence>
<dbReference type="PROSITE" id="PS50076">
    <property type="entry name" value="DNAJ_2"/>
    <property type="match status" value="1"/>
</dbReference>
<organism evidence="14">
    <name type="scientific">marine metagenome</name>
    <dbReference type="NCBI Taxonomy" id="408172"/>
    <lineage>
        <taxon>unclassified sequences</taxon>
        <taxon>metagenomes</taxon>
        <taxon>ecological metagenomes</taxon>
    </lineage>
</organism>
<reference evidence="14" key="1">
    <citation type="submission" date="2018-05" db="EMBL/GenBank/DDBJ databases">
        <authorList>
            <person name="Lanie J.A."/>
            <person name="Ng W.-L."/>
            <person name="Kazmierczak K.M."/>
            <person name="Andrzejewski T.M."/>
            <person name="Davidsen T.M."/>
            <person name="Wayne K.J."/>
            <person name="Tettelin H."/>
            <person name="Glass J.I."/>
            <person name="Rusch D."/>
            <person name="Podicherti R."/>
            <person name="Tsui H.-C.T."/>
            <person name="Winkler M.E."/>
        </authorList>
    </citation>
    <scope>NUCLEOTIDE SEQUENCE</scope>
</reference>
<accession>A0A381S2I8</accession>
<dbReference type="GO" id="GO:0042026">
    <property type="term" value="P:protein refolding"/>
    <property type="evidence" value="ECO:0007669"/>
    <property type="project" value="TreeGrafter"/>
</dbReference>
<evidence type="ECO:0000256" key="1">
    <source>
        <dbReference type="ARBA" id="ARBA00001947"/>
    </source>
</evidence>
<dbReference type="CDD" id="cd10747">
    <property type="entry name" value="DnaJ_C"/>
    <property type="match status" value="1"/>
</dbReference>
<dbReference type="SUPFAM" id="SSF46565">
    <property type="entry name" value="Chaperone J-domain"/>
    <property type="match status" value="1"/>
</dbReference>
<dbReference type="FunFam" id="2.10.230.10:FF:000002">
    <property type="entry name" value="Molecular chaperone DnaJ"/>
    <property type="match status" value="1"/>
</dbReference>
<evidence type="ECO:0000256" key="11">
    <source>
        <dbReference type="ARBA" id="ARBA00023186"/>
    </source>
</evidence>
<keyword evidence="6" id="KW-0479">Metal-binding</keyword>
<dbReference type="Pfam" id="PF01556">
    <property type="entry name" value="DnaJ_C"/>
    <property type="match status" value="1"/>
</dbReference>
<dbReference type="FunFam" id="1.10.287.110:FF:000034">
    <property type="entry name" value="Chaperone protein DnaJ"/>
    <property type="match status" value="1"/>
</dbReference>
<sequence>MAKRDYYDVLGVSKTSTNAEIKKSYRRLAMKYHPDRNTNDKDAEKKFKETREAYGVLSDTEKRSAYDKFGHEGLKASGAGFSGSDGFGDIFGDVFGDIFGGSGSRRNNIYKGADLRYELKIDFELAINGGTVTIEYSKQIGCDSCDGSGAAKGSGPVKCNTCNGIGQVRMQQGFFSIQQTCSACQGSGKIIIDPCMKCHGNGLLRRPKKLEVKVPAGVDNGDRMRLSGEGDVGRNSGPSGDLYVEIIVNDHNIFERNGCDLSCQVPISMYTATLGGEVDLPTLNGTVSLKIPVGTQSGKLFRLRGKGVTTVRDQRIGDLFAKVLVETPVNLTSEQKNLLKEFYALIDQGREQHSPRKDSWTETVKRFFERIGV</sequence>
<protein>
    <recommendedName>
        <fullName evidence="15">J domain-containing protein</fullName>
    </recommendedName>
</protein>
<evidence type="ECO:0000256" key="10">
    <source>
        <dbReference type="ARBA" id="ARBA00023016"/>
    </source>
</evidence>
<evidence type="ECO:0000313" key="14">
    <source>
        <dbReference type="EMBL" id="SUZ97538.1"/>
    </source>
</evidence>